<evidence type="ECO:0000313" key="17">
    <source>
        <dbReference type="Proteomes" id="UP000270927"/>
    </source>
</evidence>
<dbReference type="GO" id="GO:0006284">
    <property type="term" value="P:base-excision repair"/>
    <property type="evidence" value="ECO:0007669"/>
    <property type="project" value="InterPro"/>
</dbReference>
<keyword evidence="11" id="KW-0408">Iron</keyword>
<dbReference type="Pfam" id="PF00633">
    <property type="entry name" value="HHH"/>
    <property type="match status" value="1"/>
</dbReference>
<evidence type="ECO:0000256" key="12">
    <source>
        <dbReference type="ARBA" id="ARBA00023014"/>
    </source>
</evidence>
<evidence type="ECO:0000256" key="5">
    <source>
        <dbReference type="ARBA" id="ARBA00012045"/>
    </source>
</evidence>
<dbReference type="GO" id="GO:0000701">
    <property type="term" value="F:purine-specific mismatch base pair DNA N-glycosylase activity"/>
    <property type="evidence" value="ECO:0007669"/>
    <property type="project" value="UniProtKB-EC"/>
</dbReference>
<protein>
    <recommendedName>
        <fullName evidence="6">Adenine DNA glycosylase</fullName>
        <ecNumber evidence="5">3.2.2.31</ecNumber>
    </recommendedName>
</protein>
<dbReference type="PANTHER" id="PTHR42944:SF1">
    <property type="entry name" value="ADENINE DNA GLYCOSYLASE"/>
    <property type="match status" value="1"/>
</dbReference>
<evidence type="ECO:0000313" key="16">
    <source>
        <dbReference type="EMBL" id="ROT47575.1"/>
    </source>
</evidence>
<name>A0A3N2QCP8_9BACT</name>
<dbReference type="PANTHER" id="PTHR42944">
    <property type="entry name" value="ADENINE DNA GLYCOSYLASE"/>
    <property type="match status" value="1"/>
</dbReference>
<dbReference type="GO" id="GO:0006298">
    <property type="term" value="P:mismatch repair"/>
    <property type="evidence" value="ECO:0007669"/>
    <property type="project" value="TreeGrafter"/>
</dbReference>
<dbReference type="Proteomes" id="UP000270927">
    <property type="component" value="Unassembled WGS sequence"/>
</dbReference>
<dbReference type="EC" id="3.2.2.31" evidence="5"/>
<dbReference type="FunFam" id="1.10.340.30:FF:000002">
    <property type="entry name" value="Adenine DNA glycosylase"/>
    <property type="match status" value="1"/>
</dbReference>
<feature type="domain" description="HhH-GPD" evidence="15">
    <location>
        <begin position="43"/>
        <end position="156"/>
    </location>
</feature>
<evidence type="ECO:0000256" key="13">
    <source>
        <dbReference type="ARBA" id="ARBA00023204"/>
    </source>
</evidence>
<dbReference type="CDD" id="cd00056">
    <property type="entry name" value="ENDO3c"/>
    <property type="match status" value="1"/>
</dbReference>
<evidence type="ECO:0000256" key="10">
    <source>
        <dbReference type="ARBA" id="ARBA00022801"/>
    </source>
</evidence>
<evidence type="ECO:0000256" key="11">
    <source>
        <dbReference type="ARBA" id="ARBA00023004"/>
    </source>
</evidence>
<evidence type="ECO:0000256" key="14">
    <source>
        <dbReference type="ARBA" id="ARBA00023295"/>
    </source>
</evidence>
<dbReference type="InterPro" id="IPR003265">
    <property type="entry name" value="HhH-GPD_domain"/>
</dbReference>
<accession>A0A3N2QCP8</accession>
<keyword evidence="10" id="KW-0378">Hydrolase</keyword>
<dbReference type="SMART" id="SM00478">
    <property type="entry name" value="ENDO3c"/>
    <property type="match status" value="1"/>
</dbReference>
<evidence type="ECO:0000256" key="7">
    <source>
        <dbReference type="ARBA" id="ARBA00022485"/>
    </source>
</evidence>
<evidence type="ECO:0000256" key="6">
    <source>
        <dbReference type="ARBA" id="ARBA00022023"/>
    </source>
</evidence>
<organism evidence="16 17">
    <name type="scientific">Candidatus Cardinium hertigii</name>
    <dbReference type="NCBI Taxonomy" id="247481"/>
    <lineage>
        <taxon>Bacteria</taxon>
        <taxon>Pseudomonadati</taxon>
        <taxon>Bacteroidota</taxon>
        <taxon>Cytophagia</taxon>
        <taxon>Cytophagales</taxon>
        <taxon>Amoebophilaceae</taxon>
        <taxon>Candidatus Cardinium</taxon>
    </lineage>
</organism>
<evidence type="ECO:0000256" key="3">
    <source>
        <dbReference type="ARBA" id="ARBA00002933"/>
    </source>
</evidence>
<reference evidence="16 17" key="1">
    <citation type="submission" date="2018-09" db="EMBL/GenBank/DDBJ databases">
        <title>Comparative Genomics of Wolbachia-Cardinium Dual Endosymbiosis in a Plant-Parasitic Nematode.</title>
        <authorList>
            <person name="Brown A.M.V."/>
            <person name="Wasala S.K."/>
            <person name="Howe D.K."/>
            <person name="Peetz A.B."/>
            <person name="Zasada I.A."/>
            <person name="Denver D.R."/>
        </authorList>
    </citation>
    <scope>NUCLEOTIDE SEQUENCE [LARGE SCALE GENOMIC DNA]</scope>
    <source>
        <strain evidence="16 17">Pp_1</strain>
    </source>
</reference>
<dbReference type="AlphaFoldDB" id="A0A3N2QCP8"/>
<sequence>MLPTTIDHTLFRKVLCAWYKVHQRYLPWRTTKDPYKIWLSEIILQQTRVVQGLPYYERFIAHYPSIVALANATEQEILRLWQGLGYYSRARNLHHCAQTIVEKYKGVFPASYRDLLALKGIGPYTAAVIAAVSFKEVVAAVDGNVYRVLARLFGLT</sequence>
<feature type="non-terminal residue" evidence="16">
    <location>
        <position position="156"/>
    </location>
</feature>
<keyword evidence="13" id="KW-0234">DNA repair</keyword>
<dbReference type="RefSeq" id="WP_420886340.1">
    <property type="nucleotide sequence ID" value="NZ_RARA01000020.1"/>
</dbReference>
<dbReference type="InterPro" id="IPR044298">
    <property type="entry name" value="MIG/MutY"/>
</dbReference>
<keyword evidence="8" id="KW-0479">Metal-binding</keyword>
<dbReference type="Pfam" id="PF00730">
    <property type="entry name" value="HhH-GPD"/>
    <property type="match status" value="1"/>
</dbReference>
<gene>
    <name evidence="16" type="ORF">EDM02_01515</name>
</gene>
<keyword evidence="7" id="KW-0004">4Fe-4S</keyword>
<dbReference type="GO" id="GO:0034039">
    <property type="term" value="F:8-oxo-7,8-dihydroguanine DNA N-glycosylase activity"/>
    <property type="evidence" value="ECO:0007669"/>
    <property type="project" value="TreeGrafter"/>
</dbReference>
<comment type="caution">
    <text evidence="16">The sequence shown here is derived from an EMBL/GenBank/DDBJ whole genome shotgun (WGS) entry which is preliminary data.</text>
</comment>
<comment type="function">
    <text evidence="3">Adenine glycosylase active on G-A mispairs. MutY also corrects error-prone DNA synthesis past GO lesions which are due to the oxidatively damaged form of guanine: 7,8-dihydro-8-oxoguanine (8-oxo-dGTP).</text>
</comment>
<keyword evidence="9" id="KW-0227">DNA damage</keyword>
<evidence type="ECO:0000256" key="2">
    <source>
        <dbReference type="ARBA" id="ARBA00001966"/>
    </source>
</evidence>
<comment type="catalytic activity">
    <reaction evidence="1">
        <text>Hydrolyzes free adenine bases from 7,8-dihydro-8-oxoguanine:adenine mismatched double-stranded DNA, leaving an apurinic site.</text>
        <dbReference type="EC" id="3.2.2.31"/>
    </reaction>
</comment>
<dbReference type="Gene3D" id="1.10.340.30">
    <property type="entry name" value="Hypothetical protein, domain 2"/>
    <property type="match status" value="1"/>
</dbReference>
<comment type="similarity">
    <text evidence="4">Belongs to the Nth/MutY family.</text>
</comment>
<dbReference type="GO" id="GO:0032357">
    <property type="term" value="F:oxidized purine DNA binding"/>
    <property type="evidence" value="ECO:0007669"/>
    <property type="project" value="TreeGrafter"/>
</dbReference>
<dbReference type="EMBL" id="RARA01000020">
    <property type="protein sequence ID" value="ROT47575.1"/>
    <property type="molecule type" value="Genomic_DNA"/>
</dbReference>
<dbReference type="GO" id="GO:0046872">
    <property type="term" value="F:metal ion binding"/>
    <property type="evidence" value="ECO:0007669"/>
    <property type="project" value="UniProtKB-KW"/>
</dbReference>
<dbReference type="SUPFAM" id="SSF48150">
    <property type="entry name" value="DNA-glycosylase"/>
    <property type="match status" value="1"/>
</dbReference>
<dbReference type="InterPro" id="IPR000445">
    <property type="entry name" value="HhH_motif"/>
</dbReference>
<evidence type="ECO:0000256" key="8">
    <source>
        <dbReference type="ARBA" id="ARBA00022723"/>
    </source>
</evidence>
<evidence type="ECO:0000256" key="9">
    <source>
        <dbReference type="ARBA" id="ARBA00022763"/>
    </source>
</evidence>
<dbReference type="InterPro" id="IPR011257">
    <property type="entry name" value="DNA_glycosylase"/>
</dbReference>
<dbReference type="GO" id="GO:0035485">
    <property type="term" value="F:adenine/guanine mispair binding"/>
    <property type="evidence" value="ECO:0007669"/>
    <property type="project" value="TreeGrafter"/>
</dbReference>
<dbReference type="GO" id="GO:0051539">
    <property type="term" value="F:4 iron, 4 sulfur cluster binding"/>
    <property type="evidence" value="ECO:0007669"/>
    <property type="project" value="UniProtKB-KW"/>
</dbReference>
<evidence type="ECO:0000256" key="1">
    <source>
        <dbReference type="ARBA" id="ARBA00000843"/>
    </source>
</evidence>
<evidence type="ECO:0000259" key="15">
    <source>
        <dbReference type="SMART" id="SM00478"/>
    </source>
</evidence>
<evidence type="ECO:0000256" key="4">
    <source>
        <dbReference type="ARBA" id="ARBA00008343"/>
    </source>
</evidence>
<proteinExistence type="inferred from homology"/>
<keyword evidence="17" id="KW-1185">Reference proteome</keyword>
<comment type="cofactor">
    <cofactor evidence="2">
        <name>[4Fe-4S] cluster</name>
        <dbReference type="ChEBI" id="CHEBI:49883"/>
    </cofactor>
</comment>
<keyword evidence="12" id="KW-0411">Iron-sulfur</keyword>
<keyword evidence="14" id="KW-0326">Glycosidase</keyword>